<keyword evidence="6" id="KW-1185">Reference proteome</keyword>
<name>A0AA38TK34_9ASTR</name>
<dbReference type="InterPro" id="IPR025452">
    <property type="entry name" value="DUF4218"/>
</dbReference>
<comment type="caution">
    <text evidence="5">The sequence shown here is derived from an EMBL/GenBank/DDBJ whole genome shotgun (WGS) entry which is preliminary data.</text>
</comment>
<feature type="coiled-coil region" evidence="1">
    <location>
        <begin position="1306"/>
        <end position="1347"/>
    </location>
</feature>
<evidence type="ECO:0000259" key="3">
    <source>
        <dbReference type="Pfam" id="PF13960"/>
    </source>
</evidence>
<sequence>MSDCILLKIVKNMTENVDKSWMNLRRFEEKYILGIYTFLEFAKKNSVSCNGYYKCPCTDCGNMLYQNEADIIYHLKNVGIMKNYTVWDQHGEFTDIPTASQQRLNMIRDRASSSHDVNPIVNFVEDAFPFRERYNDNESVAQEGTPIYDVDDVASKVIDAYSRLLAETNTPLYEGCIENSLGTLLRAISLKEETGISIKAFDKYLGFQKSLLPTPNKLPKSYAEAKKILKGVGMGYEVIHACLNGCFLYYKEGDIHDQCPICGLPRYEDVGNKIPMKTVRYFPLTPRLQRLYMSKYTANHMRWHGQRETSPHDDVLRHPADGEAWKDFDRSYPQFASDIRNVRIALSTDGFSPFGASATPYSLWPIVVIPYNLPPSMCMQKEFNILTMLISGHKSPEKCLDVFMRPLIDELKILWETGFKAWDRYGEEYFMMKAAVMWTISDFPGLGMLGGIQTKGYKACPICLDHTDAKFSHGRMSCMGTRRWLDMDHEFRVQGRNFNGMDEFRVAPQTQTAIQVYKEIVSHRYPRLSLVKEKKTRQGINEPKLCWTHKSIFWELPYWKKSRVRHALDVMHIEKNVCDNILGAVLGFDGKSKDDLKARKTLEDMKIRKHLWPKKPRGTMGKTTLPYANYTVKPQFRLEVLDQIAAVQYPSGYAGSLKNKVNINDKRFYGLKTHDCHVLLQRILPVVIRPYVANHVAEAICDLSRFFQMLCARELKKSDVEQMKKDIVLILCKLEAIFPPAFFTIMVHLCIHLPEQVSLTGPVHYTWMFPIERYATWRVQETCNKHRYPEGCIAERYLMHECVTFMNLYLNEPTVHSNPLMSDSSRWSLSVVSDCVLPNSRLWNATLTREEMETTRWMVIINCTEAQPHIDKFNELYAMHFPEGCFEHRIATFHQTFKTWMADEQQNVQQELEILSRGPQQIVFYLQCNVNGVRFICEERDKSRKTQNSGVMIVVDNVSYYGVLLQVVELNYPEAMPVVLFKCRWYDEENIKLDRGLISIDTKTDCYKDSQFCLALHAKQVFYVDDPMFGNGWKVVHHMFHRGTYKAIALDIRINCRRKHVEPRVETTEELVRKKARRGLITGKAIKREIENNGNKRLPLKWSMDEKLPDSNHVCRISKLIGAIVREHIPMFKDSYLYLSEDDLKIVVDQLSVFFEIDWSGDGGDALFEWIHLMARNIFRRWRTDCHMFYKDQGRHPVPKNFVHRPDQWDFLCNRFETETWKNKSKRMSEARLSRNWIDHKGGPILFRFRANKHKAKGHVAPHLATIVETTTSENRKRLVEEAIEEIVGPSVGTVVRGMGSLPLQLAERDEEIRLLKEAQNEAQKEADKQRKEFAEQKEKLDTLLKMMEASDGNSNSTTPTTQA</sequence>
<dbReference type="Pfam" id="PF13960">
    <property type="entry name" value="DUF4218"/>
    <property type="match status" value="1"/>
</dbReference>
<dbReference type="PANTHER" id="PTHR10775">
    <property type="entry name" value="OS08G0208400 PROTEIN"/>
    <property type="match status" value="1"/>
</dbReference>
<reference evidence="5" key="1">
    <citation type="submission" date="2023-03" db="EMBL/GenBank/DDBJ databases">
        <title>Chromosome-scale reference genome and RAD-based genetic map of yellow starthistle (Centaurea solstitialis) reveal putative structural variation and QTLs associated with invader traits.</title>
        <authorList>
            <person name="Reatini B."/>
            <person name="Cang F.A."/>
            <person name="Jiang Q."/>
            <person name="Mckibben M.T.W."/>
            <person name="Barker M.S."/>
            <person name="Rieseberg L.H."/>
            <person name="Dlugosch K.M."/>
        </authorList>
    </citation>
    <scope>NUCLEOTIDE SEQUENCE</scope>
    <source>
        <strain evidence="5">CAN-66</strain>
        <tissue evidence="5">Leaf</tissue>
    </source>
</reference>
<accession>A0AA38TK34</accession>
<evidence type="ECO:0000259" key="4">
    <source>
        <dbReference type="Pfam" id="PF13963"/>
    </source>
</evidence>
<dbReference type="Pfam" id="PF02992">
    <property type="entry name" value="Transposase_21"/>
    <property type="match status" value="1"/>
</dbReference>
<feature type="domain" description="DUF4216" evidence="2">
    <location>
        <begin position="968"/>
        <end position="1036"/>
    </location>
</feature>
<evidence type="ECO:0000313" key="6">
    <source>
        <dbReference type="Proteomes" id="UP001172457"/>
    </source>
</evidence>
<protein>
    <recommendedName>
        <fullName evidence="7">Transposase</fullName>
    </recommendedName>
</protein>
<dbReference type="Pfam" id="PF13952">
    <property type="entry name" value="DUF4216"/>
    <property type="match status" value="1"/>
</dbReference>
<dbReference type="InterPro" id="IPR025312">
    <property type="entry name" value="DUF4216"/>
</dbReference>
<dbReference type="InterPro" id="IPR029480">
    <property type="entry name" value="Transpos_assoc"/>
</dbReference>
<dbReference type="InterPro" id="IPR004242">
    <property type="entry name" value="Transposase_21"/>
</dbReference>
<dbReference type="EMBL" id="JARYMX010000002">
    <property type="protein sequence ID" value="KAJ9562393.1"/>
    <property type="molecule type" value="Genomic_DNA"/>
</dbReference>
<organism evidence="5 6">
    <name type="scientific">Centaurea solstitialis</name>
    <name type="common">yellow star-thistle</name>
    <dbReference type="NCBI Taxonomy" id="347529"/>
    <lineage>
        <taxon>Eukaryota</taxon>
        <taxon>Viridiplantae</taxon>
        <taxon>Streptophyta</taxon>
        <taxon>Embryophyta</taxon>
        <taxon>Tracheophyta</taxon>
        <taxon>Spermatophyta</taxon>
        <taxon>Magnoliopsida</taxon>
        <taxon>eudicotyledons</taxon>
        <taxon>Gunneridae</taxon>
        <taxon>Pentapetalae</taxon>
        <taxon>asterids</taxon>
        <taxon>campanulids</taxon>
        <taxon>Asterales</taxon>
        <taxon>Asteraceae</taxon>
        <taxon>Carduoideae</taxon>
        <taxon>Cardueae</taxon>
        <taxon>Centaureinae</taxon>
        <taxon>Centaurea</taxon>
    </lineage>
</organism>
<evidence type="ECO:0000259" key="2">
    <source>
        <dbReference type="Pfam" id="PF13952"/>
    </source>
</evidence>
<dbReference type="PANTHER" id="PTHR10775:SF185">
    <property type="entry name" value="OS08G0208400 PROTEIN"/>
    <property type="match status" value="1"/>
</dbReference>
<dbReference type="Pfam" id="PF13963">
    <property type="entry name" value="Transpos_assoc"/>
    <property type="match status" value="1"/>
</dbReference>
<gene>
    <name evidence="5" type="ORF">OSB04_007553</name>
</gene>
<dbReference type="Proteomes" id="UP001172457">
    <property type="component" value="Chromosome 2"/>
</dbReference>
<proteinExistence type="predicted"/>
<evidence type="ECO:0000256" key="1">
    <source>
        <dbReference type="SAM" id="Coils"/>
    </source>
</evidence>
<feature type="domain" description="DUF4218" evidence="3">
    <location>
        <begin position="710"/>
        <end position="813"/>
    </location>
</feature>
<keyword evidence="1" id="KW-0175">Coiled coil</keyword>
<evidence type="ECO:0008006" key="7">
    <source>
        <dbReference type="Google" id="ProtNLM"/>
    </source>
</evidence>
<evidence type="ECO:0000313" key="5">
    <source>
        <dbReference type="EMBL" id="KAJ9562393.1"/>
    </source>
</evidence>
<feature type="domain" description="Transposase-associated" evidence="4">
    <location>
        <begin position="19"/>
        <end position="92"/>
    </location>
</feature>